<dbReference type="RefSeq" id="WP_309307670.1">
    <property type="nucleotide sequence ID" value="NZ_CP133594.1"/>
</dbReference>
<evidence type="ECO:0000313" key="2">
    <source>
        <dbReference type="EMBL" id="WMW21877.1"/>
    </source>
</evidence>
<protein>
    <submittedName>
        <fullName evidence="2">B12-binding domain-containing protein</fullName>
    </submittedName>
</protein>
<feature type="domain" description="B12-binding N-terminal" evidence="1">
    <location>
        <begin position="1"/>
        <end position="95"/>
    </location>
</feature>
<evidence type="ECO:0000313" key="3">
    <source>
        <dbReference type="Proteomes" id="UP001183006"/>
    </source>
</evidence>
<dbReference type="GeneID" id="84230662"/>
<gene>
    <name evidence="2" type="ORF">RE476_10935</name>
</gene>
<sequence>MSQQKIITQLIENAKNSILDFDEEGAENVAMDALEMGLDINDFIEKGFLEGMKAVGDMFEEGNACLLHIFAASNAMKAGLAVLENCECYKKANDSMVIELVNEGQRDEKIEILEAMFRINGYDVVEISDNVPIVDFIEKDRGFLDIPSSCKEEFMATLAANPRVTTFQLCDLTKNLIC</sequence>
<dbReference type="InterPro" id="IPR003759">
    <property type="entry name" value="Cbl-bd_cap"/>
</dbReference>
<dbReference type="Proteomes" id="UP001183006">
    <property type="component" value="Chromosome"/>
</dbReference>
<evidence type="ECO:0000259" key="1">
    <source>
        <dbReference type="PROSITE" id="PS51337"/>
    </source>
</evidence>
<proteinExistence type="predicted"/>
<name>A0AA51UGT2_9EURY</name>
<dbReference type="InterPro" id="IPR036594">
    <property type="entry name" value="Meth_synthase_dom"/>
</dbReference>
<keyword evidence="3" id="KW-1185">Reference proteome</keyword>
<accession>A0AA51UGT2</accession>
<dbReference type="EMBL" id="CP133594">
    <property type="protein sequence ID" value="WMW21877.1"/>
    <property type="molecule type" value="Genomic_DNA"/>
</dbReference>
<dbReference type="SUPFAM" id="SSF47644">
    <property type="entry name" value="Methionine synthase domain"/>
    <property type="match status" value="1"/>
</dbReference>
<dbReference type="SMART" id="SM01018">
    <property type="entry name" value="B12-binding_2"/>
    <property type="match status" value="1"/>
</dbReference>
<organism evidence="2 3">
    <name type="scientific">Methanolobus mangrovi</name>
    <dbReference type="NCBI Taxonomy" id="3072977"/>
    <lineage>
        <taxon>Archaea</taxon>
        <taxon>Methanobacteriati</taxon>
        <taxon>Methanobacteriota</taxon>
        <taxon>Stenosarchaea group</taxon>
        <taxon>Methanomicrobia</taxon>
        <taxon>Methanosarcinales</taxon>
        <taxon>Methanosarcinaceae</taxon>
        <taxon>Methanolobus</taxon>
    </lineage>
</organism>
<reference evidence="2" key="1">
    <citation type="submission" date="2023-08" db="EMBL/GenBank/DDBJ databases">
        <title>Methanolobus mangrovi sp. nov. and Methanolobus sediminis sp. nov, two novel methylotrophic methanogens isolated from mangrove sediments in China.</title>
        <authorList>
            <person name="Zhou J."/>
        </authorList>
    </citation>
    <scope>NUCLEOTIDE SEQUENCE</scope>
    <source>
        <strain evidence="2">FTZ2</strain>
    </source>
</reference>
<dbReference type="KEGG" id="mmav:RE476_10935"/>
<dbReference type="PROSITE" id="PS51337">
    <property type="entry name" value="B12_BINDING_NTER"/>
    <property type="match status" value="1"/>
</dbReference>
<dbReference type="AlphaFoldDB" id="A0AA51UGT2"/>
<dbReference type="Pfam" id="PF02607">
    <property type="entry name" value="B12-binding_2"/>
    <property type="match status" value="1"/>
</dbReference>
<dbReference type="Gene3D" id="1.10.1240.10">
    <property type="entry name" value="Methionine synthase domain"/>
    <property type="match status" value="1"/>
</dbReference>